<dbReference type="PANTHER" id="PTHR43792:SF13">
    <property type="entry name" value="ACETYLTRANSFERASE"/>
    <property type="match status" value="1"/>
</dbReference>
<dbReference type="CDD" id="cd04301">
    <property type="entry name" value="NAT_SF"/>
    <property type="match status" value="1"/>
</dbReference>
<dbReference type="EMBL" id="MQMF01000002">
    <property type="protein sequence ID" value="OOE12436.1"/>
    <property type="molecule type" value="Genomic_DNA"/>
</dbReference>
<evidence type="ECO:0000259" key="1">
    <source>
        <dbReference type="PROSITE" id="PS51186"/>
    </source>
</evidence>
<accession>A0A1V3G8Y7</accession>
<dbReference type="Proteomes" id="UP000188597">
    <property type="component" value="Unassembled WGS sequence"/>
</dbReference>
<evidence type="ECO:0000313" key="2">
    <source>
        <dbReference type="EMBL" id="OOE12436.1"/>
    </source>
</evidence>
<gene>
    <name evidence="2" type="ORF">UN64_10075</name>
</gene>
<dbReference type="OrthoDB" id="452315at2"/>
<comment type="caution">
    <text evidence="2">The sequence shown here is derived from an EMBL/GenBank/DDBJ whole genome shotgun (WGS) entry which is preliminary data.</text>
</comment>
<organism evidence="2 3">
    <name type="scientific">Fictibacillus arsenicus</name>
    <dbReference type="NCBI Taxonomy" id="255247"/>
    <lineage>
        <taxon>Bacteria</taxon>
        <taxon>Bacillati</taxon>
        <taxon>Bacillota</taxon>
        <taxon>Bacilli</taxon>
        <taxon>Bacillales</taxon>
        <taxon>Fictibacillaceae</taxon>
        <taxon>Fictibacillus</taxon>
    </lineage>
</organism>
<dbReference type="AlphaFoldDB" id="A0A1V3G8Y7"/>
<dbReference type="PROSITE" id="PS51186">
    <property type="entry name" value="GNAT"/>
    <property type="match status" value="1"/>
</dbReference>
<keyword evidence="2" id="KW-0808">Transferase</keyword>
<dbReference type="InterPro" id="IPR000182">
    <property type="entry name" value="GNAT_dom"/>
</dbReference>
<dbReference type="RefSeq" id="WP_077362280.1">
    <property type="nucleotide sequence ID" value="NZ_MQMF01000002.1"/>
</dbReference>
<feature type="domain" description="N-acetyltransferase" evidence="1">
    <location>
        <begin position="3"/>
        <end position="149"/>
    </location>
</feature>
<reference evidence="2 3" key="1">
    <citation type="submission" date="2016-11" db="EMBL/GenBank/DDBJ databases">
        <authorList>
            <person name="Jaros S."/>
            <person name="Januszkiewicz K."/>
            <person name="Wedrychowicz H."/>
        </authorList>
    </citation>
    <scope>NUCLEOTIDE SEQUENCE [LARGE SCALE GENOMIC DNA]</scope>
    <source>
        <strain evidence="2 3">Con a/3</strain>
    </source>
</reference>
<dbReference type="InterPro" id="IPR051531">
    <property type="entry name" value="N-acetyltransferase"/>
</dbReference>
<dbReference type="PANTHER" id="PTHR43792">
    <property type="entry name" value="GNAT FAMILY, PUTATIVE (AFU_ORTHOLOGUE AFUA_3G00765)-RELATED-RELATED"/>
    <property type="match status" value="1"/>
</dbReference>
<dbReference type="InterPro" id="IPR016181">
    <property type="entry name" value="Acyl_CoA_acyltransferase"/>
</dbReference>
<protein>
    <submittedName>
        <fullName evidence="2">GNAT family N-acetyltransferase</fullName>
    </submittedName>
</protein>
<proteinExistence type="predicted"/>
<dbReference type="GO" id="GO:0016747">
    <property type="term" value="F:acyltransferase activity, transferring groups other than amino-acyl groups"/>
    <property type="evidence" value="ECO:0007669"/>
    <property type="project" value="InterPro"/>
</dbReference>
<dbReference type="Pfam" id="PF13302">
    <property type="entry name" value="Acetyltransf_3"/>
    <property type="match status" value="1"/>
</dbReference>
<evidence type="ECO:0000313" key="3">
    <source>
        <dbReference type="Proteomes" id="UP000188597"/>
    </source>
</evidence>
<dbReference type="Gene3D" id="3.40.630.30">
    <property type="match status" value="1"/>
</dbReference>
<dbReference type="SUPFAM" id="SSF55729">
    <property type="entry name" value="Acyl-CoA N-acyltransferases (Nat)"/>
    <property type="match status" value="1"/>
</dbReference>
<name>A0A1V3G8Y7_9BACL</name>
<sequence length="149" mass="16919">MKLETERLTIVPVDHQLIEKLSPEDYKIHGFIKSYLEKLQKDKSLLGWGVWFVIEKESGKIVGDIGFKGKPVDHTVEIGYGIIPSAQGKGYAKEAVNEIIKWALSTNLVFKVVAECLEDNIASVKVLEKLGFDRTSTDEKMLKWKLRDQ</sequence>